<keyword evidence="7" id="KW-0966">Cell projection</keyword>
<evidence type="ECO:0000256" key="2">
    <source>
        <dbReference type="ARBA" id="ARBA00004300"/>
    </source>
</evidence>
<evidence type="ECO:0000256" key="4">
    <source>
        <dbReference type="ARBA" id="ARBA00022794"/>
    </source>
</evidence>
<evidence type="ECO:0000256" key="3">
    <source>
        <dbReference type="ARBA" id="ARBA00022490"/>
    </source>
</evidence>
<dbReference type="GO" id="GO:0043010">
    <property type="term" value="P:camera-type eye development"/>
    <property type="evidence" value="ECO:0007669"/>
    <property type="project" value="TreeGrafter"/>
</dbReference>
<evidence type="ECO:0000256" key="8">
    <source>
        <dbReference type="SAM" id="Coils"/>
    </source>
</evidence>
<reference evidence="9" key="2">
    <citation type="submission" date="2020-03" db="EMBL/GenBank/DDBJ databases">
        <authorList>
            <consortium name="Environmental Genome Science Research Promotion Project"/>
            <person name="Nakajima N."/>
            <person name="Onuma M."/>
            <person name="Endoh D."/>
        </authorList>
    </citation>
    <scope>NUCLEOTIDE SEQUENCE</scope>
</reference>
<dbReference type="PANTHER" id="PTHR18879">
    <property type="entry name" value="CENTROSOMAL PROTEIN OF 290 KDA"/>
    <property type="match status" value="1"/>
</dbReference>
<evidence type="ECO:0000256" key="6">
    <source>
        <dbReference type="ARBA" id="ARBA00023212"/>
    </source>
</evidence>
<proteinExistence type="predicted"/>
<dbReference type="GO" id="GO:0035869">
    <property type="term" value="C:ciliary transition zone"/>
    <property type="evidence" value="ECO:0007669"/>
    <property type="project" value="TreeGrafter"/>
</dbReference>
<dbReference type="EMBL" id="ICPP01006082">
    <property type="protein sequence ID" value="LAC38726.1"/>
    <property type="molecule type" value="Transcribed_RNA"/>
</dbReference>
<organism evidence="9">
    <name type="scientific">Hypotaenidia okinawae</name>
    <dbReference type="NCBI Taxonomy" id="2861861"/>
    <lineage>
        <taxon>Eukaryota</taxon>
        <taxon>Metazoa</taxon>
        <taxon>Chordata</taxon>
        <taxon>Craniata</taxon>
        <taxon>Vertebrata</taxon>
        <taxon>Euteleostomi</taxon>
        <taxon>Archelosauria</taxon>
        <taxon>Archosauria</taxon>
        <taxon>Dinosauria</taxon>
        <taxon>Saurischia</taxon>
        <taxon>Theropoda</taxon>
        <taxon>Coelurosauria</taxon>
        <taxon>Aves</taxon>
        <taxon>Neognathae</taxon>
        <taxon>Neoaves</taxon>
        <taxon>Gruiformes</taxon>
        <taxon>Rallidae</taxon>
        <taxon>Hypotaenidia</taxon>
    </lineage>
</organism>
<feature type="coiled-coil region" evidence="8">
    <location>
        <begin position="25"/>
        <end position="119"/>
    </location>
</feature>
<evidence type="ECO:0000256" key="5">
    <source>
        <dbReference type="ARBA" id="ARBA00023054"/>
    </source>
</evidence>
<dbReference type="GO" id="GO:0097711">
    <property type="term" value="P:ciliary basal body-plasma membrane docking"/>
    <property type="evidence" value="ECO:0007669"/>
    <property type="project" value="TreeGrafter"/>
</dbReference>
<dbReference type="InterPro" id="IPR026201">
    <property type="entry name" value="Cep290"/>
</dbReference>
<dbReference type="GO" id="GO:0001822">
    <property type="term" value="P:kidney development"/>
    <property type="evidence" value="ECO:0007669"/>
    <property type="project" value="TreeGrafter"/>
</dbReference>
<accession>A0A6G1RII7</accession>
<sequence>MGKVISENERLRKELRKEADSGEKLRIAKNNLEILNEKLTVQLEENIKKLKLAESKLDEAEGKSWKPPVMSRVHEAQMKEMEMEISKKSQSIADLKQLLQEATEREHKADKDLKALKEQVELLKHYPEGTRTEKSLFRELQLLRT</sequence>
<comment type="subcellular location">
    <subcellularLocation>
        <location evidence="1">Cytoplasm</location>
        <location evidence="1">Cytoskeleton</location>
        <location evidence="1">Cilium basal body</location>
    </subcellularLocation>
    <subcellularLocation>
        <location evidence="2">Cytoplasm</location>
        <location evidence="2">Cytoskeleton</location>
        <location evidence="2">Microtubule organizing center</location>
        <location evidence="2">Centrosome</location>
    </subcellularLocation>
</comment>
<evidence type="ECO:0000313" key="9">
    <source>
        <dbReference type="EMBL" id="LAC38726.1"/>
    </source>
</evidence>
<name>A0A6G1RII7_9GRUI</name>
<dbReference type="AlphaFoldDB" id="A0A6G1RII7"/>
<evidence type="ECO:0000256" key="1">
    <source>
        <dbReference type="ARBA" id="ARBA00004120"/>
    </source>
</evidence>
<dbReference type="GO" id="GO:1905515">
    <property type="term" value="P:non-motile cilium assembly"/>
    <property type="evidence" value="ECO:0007669"/>
    <property type="project" value="TreeGrafter"/>
</dbReference>
<evidence type="ECO:0000256" key="7">
    <source>
        <dbReference type="ARBA" id="ARBA00023273"/>
    </source>
</evidence>
<protein>
    <submittedName>
        <fullName evidence="9">Uncharacterized protein</fullName>
    </submittedName>
</protein>
<keyword evidence="4" id="KW-0970">Cilium biogenesis/degradation</keyword>
<keyword evidence="5 8" id="KW-0175">Coiled coil</keyword>
<dbReference type="PANTHER" id="PTHR18879:SF20">
    <property type="entry name" value="CENTROSOMAL PROTEIN OF 290 KDA"/>
    <property type="match status" value="1"/>
</dbReference>
<dbReference type="GO" id="GO:0034451">
    <property type="term" value="C:centriolar satellite"/>
    <property type="evidence" value="ECO:0007669"/>
    <property type="project" value="TreeGrafter"/>
</dbReference>
<keyword evidence="3" id="KW-0963">Cytoplasm</keyword>
<dbReference type="GO" id="GO:1905349">
    <property type="term" value="P:ciliary transition zone assembly"/>
    <property type="evidence" value="ECO:0007669"/>
    <property type="project" value="TreeGrafter"/>
</dbReference>
<keyword evidence="6" id="KW-0206">Cytoskeleton</keyword>
<reference evidence="9" key="1">
    <citation type="submission" date="2020-03" db="EMBL/GenBank/DDBJ databases">
        <title>Okinawa Rail whole genome shotgun sequence.</title>
        <authorList>
            <person name="Nakajima N."/>
            <person name="Onuma M."/>
            <person name="Endoh D."/>
        </authorList>
    </citation>
    <scope>NUCLEOTIDE SEQUENCE</scope>
</reference>